<dbReference type="Proteomes" id="UP000321223">
    <property type="component" value="Unassembled WGS sequence"/>
</dbReference>
<gene>
    <name evidence="1" type="ORF">MAE30S32_23850</name>
</gene>
<accession>A0A510PJW0</accession>
<reference evidence="1 2" key="1">
    <citation type="journal article" date="2019" name="Appl. Environ. Microbiol.">
        <title>Co-occurrence of broad and narrow host-range viruses infecting the toxic bloom-forming cyanobacterium Microcystis aeruginosa.</title>
        <authorList>
            <person name="Morimoto D."/>
            <person name="Tominaga K."/>
            <person name="Nishimura Y."/>
            <person name="Yoshida N."/>
            <person name="Kimura S."/>
            <person name="Sako Y."/>
            <person name="Yoshida T."/>
        </authorList>
    </citation>
    <scope>NUCLEOTIDE SEQUENCE [LARGE SCALE GENOMIC DNA]</scope>
    <source>
        <strain evidence="1 2">11-30S32</strain>
    </source>
</reference>
<dbReference type="EMBL" id="BHVU01000132">
    <property type="protein sequence ID" value="GCA93733.1"/>
    <property type="molecule type" value="Genomic_DNA"/>
</dbReference>
<proteinExistence type="predicted"/>
<organism evidence="1 2">
    <name type="scientific">Microcystis aeruginosa 11-30S32</name>
    <dbReference type="NCBI Taxonomy" id="2358142"/>
    <lineage>
        <taxon>Bacteria</taxon>
        <taxon>Bacillati</taxon>
        <taxon>Cyanobacteriota</taxon>
        <taxon>Cyanophyceae</taxon>
        <taxon>Oscillatoriophycideae</taxon>
        <taxon>Chroococcales</taxon>
        <taxon>Microcystaceae</taxon>
        <taxon>Microcystis</taxon>
    </lineage>
</organism>
<dbReference type="RefSeq" id="WP_261779527.1">
    <property type="nucleotide sequence ID" value="NZ_BHVU01000132.1"/>
</dbReference>
<name>A0A510PJW0_MICAE</name>
<protein>
    <submittedName>
        <fullName evidence="1">Dicarboxylate/amino acid:cation symporter</fullName>
    </submittedName>
</protein>
<sequence length="44" mass="5029">MPPYRTRPSPEEPTVLNVIGNTVNAILLNYWELGEKEKSLESKN</sequence>
<evidence type="ECO:0000313" key="1">
    <source>
        <dbReference type="EMBL" id="GCA93733.1"/>
    </source>
</evidence>
<dbReference type="AlphaFoldDB" id="A0A510PJW0"/>
<evidence type="ECO:0000313" key="2">
    <source>
        <dbReference type="Proteomes" id="UP000321223"/>
    </source>
</evidence>
<comment type="caution">
    <text evidence="1">The sequence shown here is derived from an EMBL/GenBank/DDBJ whole genome shotgun (WGS) entry which is preliminary data.</text>
</comment>